<comment type="caution">
    <text evidence="1">The sequence shown here is derived from an EMBL/GenBank/DDBJ whole genome shotgun (WGS) entry which is preliminary data.</text>
</comment>
<proteinExistence type="predicted"/>
<name>A0A8J3QH32_9ACTN</name>
<dbReference type="EMBL" id="BONY01000115">
    <property type="protein sequence ID" value="GIH10994.1"/>
    <property type="molecule type" value="Genomic_DNA"/>
</dbReference>
<accession>A0A8J3QH32</accession>
<organism evidence="1 2">
    <name type="scientific">Rhizocola hellebori</name>
    <dbReference type="NCBI Taxonomy" id="1392758"/>
    <lineage>
        <taxon>Bacteria</taxon>
        <taxon>Bacillati</taxon>
        <taxon>Actinomycetota</taxon>
        <taxon>Actinomycetes</taxon>
        <taxon>Micromonosporales</taxon>
        <taxon>Micromonosporaceae</taxon>
        <taxon>Rhizocola</taxon>
    </lineage>
</organism>
<dbReference type="InterPro" id="IPR001387">
    <property type="entry name" value="Cro/C1-type_HTH"/>
</dbReference>
<gene>
    <name evidence="1" type="ORF">Rhe02_90610</name>
</gene>
<evidence type="ECO:0000313" key="1">
    <source>
        <dbReference type="EMBL" id="GIH10994.1"/>
    </source>
</evidence>
<evidence type="ECO:0000313" key="2">
    <source>
        <dbReference type="Proteomes" id="UP000612899"/>
    </source>
</evidence>
<reference evidence="1" key="1">
    <citation type="submission" date="2021-01" db="EMBL/GenBank/DDBJ databases">
        <title>Whole genome shotgun sequence of Rhizocola hellebori NBRC 109834.</title>
        <authorList>
            <person name="Komaki H."/>
            <person name="Tamura T."/>
        </authorList>
    </citation>
    <scope>NUCLEOTIDE SEQUENCE</scope>
    <source>
        <strain evidence="1">NBRC 109834</strain>
    </source>
</reference>
<keyword evidence="2" id="KW-1185">Reference proteome</keyword>
<dbReference type="CDD" id="cd00093">
    <property type="entry name" value="HTH_XRE"/>
    <property type="match status" value="1"/>
</dbReference>
<dbReference type="Proteomes" id="UP000612899">
    <property type="component" value="Unassembled WGS sequence"/>
</dbReference>
<sequence>MESVRAETLRRDLAHALRTGPFSAVLHLAIEASGKRLEEIQERLSLQGISVSLTTLSYWRRGRSRPERPDSLRAVRLLEEILGLPAESLISQLGPRRPRGRWLAHPAGFLDIDRLFEDSTSVEKMLGELDNRMHQEITRLSLHDLYVLGPQRQEISLTTRQVLRANVDRVSRAVGVFRTDDTSGPRMKINAVRNCRVGRLRSDVDGGLLAAELIFDRVLSAGETVVVEYEFLSPSVEPANNYYRAFAGPVGEFVLQVQFDPTAVPARCHRFERRTVAAPDQGVKEVWIGNTHGAHLVAYDVPPGIMGMRWEWQ</sequence>
<protein>
    <submittedName>
        <fullName evidence="1">Uncharacterized protein</fullName>
    </submittedName>
</protein>
<dbReference type="RefSeq" id="WP_203914716.1">
    <property type="nucleotide sequence ID" value="NZ_BONY01000115.1"/>
</dbReference>
<dbReference type="AlphaFoldDB" id="A0A8J3QH32"/>